<dbReference type="InterPro" id="IPR050463">
    <property type="entry name" value="Gfo/Idh/MocA_oxidrdct_glycsds"/>
</dbReference>
<dbReference type="InterPro" id="IPR000683">
    <property type="entry name" value="Gfo/Idh/MocA-like_OxRdtase_N"/>
</dbReference>
<dbReference type="PANTHER" id="PTHR43818">
    <property type="entry name" value="BCDNA.GH03377"/>
    <property type="match status" value="1"/>
</dbReference>
<evidence type="ECO:0000313" key="5">
    <source>
        <dbReference type="Proteomes" id="UP000612282"/>
    </source>
</evidence>
<dbReference type="PANTHER" id="PTHR43818:SF11">
    <property type="entry name" value="BCDNA.GH03377"/>
    <property type="match status" value="1"/>
</dbReference>
<reference evidence="4 5" key="1">
    <citation type="submission" date="2021-01" db="EMBL/GenBank/DDBJ databases">
        <title>Whole genome shotgun sequence of Actinoplanes couchii NBRC 106145.</title>
        <authorList>
            <person name="Komaki H."/>
            <person name="Tamura T."/>
        </authorList>
    </citation>
    <scope>NUCLEOTIDE SEQUENCE [LARGE SCALE GENOMIC DNA]</scope>
    <source>
        <strain evidence="4 5">NBRC 106145</strain>
    </source>
</reference>
<protein>
    <submittedName>
        <fullName evidence="4">Oxidoreductase</fullName>
    </submittedName>
</protein>
<name>A0ABQ3XHC7_9ACTN</name>
<dbReference type="SUPFAM" id="SSF51735">
    <property type="entry name" value="NAD(P)-binding Rossmann-fold domains"/>
    <property type="match status" value="1"/>
</dbReference>
<dbReference type="RefSeq" id="WP_239145599.1">
    <property type="nucleotide sequence ID" value="NZ_BAAAQE010000111.1"/>
</dbReference>
<dbReference type="InterPro" id="IPR055170">
    <property type="entry name" value="GFO_IDH_MocA-like_dom"/>
</dbReference>
<evidence type="ECO:0000259" key="2">
    <source>
        <dbReference type="Pfam" id="PF01408"/>
    </source>
</evidence>
<evidence type="ECO:0000256" key="1">
    <source>
        <dbReference type="ARBA" id="ARBA00023002"/>
    </source>
</evidence>
<evidence type="ECO:0000259" key="3">
    <source>
        <dbReference type="Pfam" id="PF22725"/>
    </source>
</evidence>
<dbReference type="Pfam" id="PF01408">
    <property type="entry name" value="GFO_IDH_MocA"/>
    <property type="match status" value="1"/>
</dbReference>
<dbReference type="Gene3D" id="3.40.50.720">
    <property type="entry name" value="NAD(P)-binding Rossmann-like Domain"/>
    <property type="match status" value="1"/>
</dbReference>
<keyword evidence="1" id="KW-0560">Oxidoreductase</keyword>
<evidence type="ECO:0000313" key="4">
    <source>
        <dbReference type="EMBL" id="GID57909.1"/>
    </source>
</evidence>
<dbReference type="Proteomes" id="UP000612282">
    <property type="component" value="Unassembled WGS sequence"/>
</dbReference>
<gene>
    <name evidence="4" type="ORF">Aco03nite_063130</name>
</gene>
<accession>A0ABQ3XHC7</accession>
<keyword evidence="5" id="KW-1185">Reference proteome</keyword>
<dbReference type="EMBL" id="BOMG01000078">
    <property type="protein sequence ID" value="GID57909.1"/>
    <property type="molecule type" value="Genomic_DNA"/>
</dbReference>
<dbReference type="Gene3D" id="3.30.360.10">
    <property type="entry name" value="Dihydrodipicolinate Reductase, domain 2"/>
    <property type="match status" value="1"/>
</dbReference>
<comment type="caution">
    <text evidence="4">The sequence shown here is derived from an EMBL/GenBank/DDBJ whole genome shotgun (WGS) entry which is preliminary data.</text>
</comment>
<dbReference type="Pfam" id="PF22725">
    <property type="entry name" value="GFO_IDH_MocA_C3"/>
    <property type="match status" value="1"/>
</dbReference>
<feature type="domain" description="Gfo/Idh/MocA-like oxidoreductase N-terminal" evidence="2">
    <location>
        <begin position="9"/>
        <end position="135"/>
    </location>
</feature>
<dbReference type="InterPro" id="IPR036291">
    <property type="entry name" value="NAD(P)-bd_dom_sf"/>
</dbReference>
<proteinExistence type="predicted"/>
<sequence>MTAAKPELGIGVVGFGWMGKVHARAFSRLLQHYPDAPFRPRFVAVADTATDDRSQQAAAAFGFEHQLTDWRDLIARDGVDVVCVTGPNFIHRDVAVAAARAGKHLWVEKPAGRTSAETAEIAAAVTAAGVQAAAGFNYRNVPAVEHARQLVRSGRLGRIEHTAVKFCSDYSAHPDGALTWRFQNEYAGSGVLGDLVSHAVDLVRYVVGDLSELVVDTATFIPERPAAVGAASHFSRGADGPRLPVENEDYVSALLRLADGSRATLESSRTEVGDQNNYGIEVHGTEGAISWNYQRMGELRVCLDQDVQDAQYATLRTSPAHGELGAFQPGAANPMSYDDLKVIEAYRLVESIGTGKPVGATVHDALIAAQTVDAMQLSTRERRWVTL</sequence>
<feature type="domain" description="GFO/IDH/MocA-like oxidoreductase" evidence="3">
    <location>
        <begin position="145"/>
        <end position="289"/>
    </location>
</feature>
<dbReference type="SUPFAM" id="SSF55347">
    <property type="entry name" value="Glyceraldehyde-3-phosphate dehydrogenase-like, C-terminal domain"/>
    <property type="match status" value="1"/>
</dbReference>
<organism evidence="4 5">
    <name type="scientific">Actinoplanes couchii</name>
    <dbReference type="NCBI Taxonomy" id="403638"/>
    <lineage>
        <taxon>Bacteria</taxon>
        <taxon>Bacillati</taxon>
        <taxon>Actinomycetota</taxon>
        <taxon>Actinomycetes</taxon>
        <taxon>Micromonosporales</taxon>
        <taxon>Micromonosporaceae</taxon>
        <taxon>Actinoplanes</taxon>
    </lineage>
</organism>